<comment type="caution">
    <text evidence="3">The sequence shown here is derived from an EMBL/GenBank/DDBJ whole genome shotgun (WGS) entry which is preliminary data.</text>
</comment>
<evidence type="ECO:0000313" key="3">
    <source>
        <dbReference type="EMBL" id="MBB4623912.1"/>
    </source>
</evidence>
<dbReference type="PANTHER" id="PTHR35532">
    <property type="entry name" value="SIMILAR TO POLYHYDROXYALKANOATE DEPOLYMERASE"/>
    <property type="match status" value="1"/>
</dbReference>
<feature type="domain" description="F5/8 type C" evidence="2">
    <location>
        <begin position="541"/>
        <end position="610"/>
    </location>
</feature>
<dbReference type="SUPFAM" id="SSF49785">
    <property type="entry name" value="Galactose-binding domain-like"/>
    <property type="match status" value="1"/>
</dbReference>
<proteinExistence type="predicted"/>
<dbReference type="RefSeq" id="WP_183671785.1">
    <property type="nucleotide sequence ID" value="NZ_BMPB01000011.1"/>
</dbReference>
<organism evidence="3 4">
    <name type="scientific">Parabacteroides faecis</name>
    <dbReference type="NCBI Taxonomy" id="1217282"/>
    <lineage>
        <taxon>Bacteria</taxon>
        <taxon>Pseudomonadati</taxon>
        <taxon>Bacteroidota</taxon>
        <taxon>Bacteroidia</taxon>
        <taxon>Bacteroidales</taxon>
        <taxon>Tannerellaceae</taxon>
        <taxon>Parabacteroides</taxon>
    </lineage>
</organism>
<dbReference type="Proteomes" id="UP000533637">
    <property type="component" value="Unassembled WGS sequence"/>
</dbReference>
<protein>
    <recommendedName>
        <fullName evidence="2">F5/8 type C domain-containing protein</fullName>
    </recommendedName>
</protein>
<dbReference type="EMBL" id="JACHOC010000008">
    <property type="protein sequence ID" value="MBB4623912.1"/>
    <property type="molecule type" value="Genomic_DNA"/>
</dbReference>
<feature type="coiled-coil region" evidence="1">
    <location>
        <begin position="25"/>
        <end position="52"/>
    </location>
</feature>
<gene>
    <name evidence="3" type="ORF">GGQ57_003836</name>
</gene>
<evidence type="ECO:0000256" key="1">
    <source>
        <dbReference type="SAM" id="Coils"/>
    </source>
</evidence>
<dbReference type="PANTHER" id="PTHR35532:SF5">
    <property type="entry name" value="CARBOHYDRATE-BINDING DOMAIN-CONTAINING PROTEIN"/>
    <property type="match status" value="1"/>
</dbReference>
<accession>A0ABR6KQW9</accession>
<keyword evidence="4" id="KW-1185">Reference proteome</keyword>
<dbReference type="InterPro" id="IPR008979">
    <property type="entry name" value="Galactose-bd-like_sf"/>
</dbReference>
<dbReference type="InterPro" id="IPR000421">
    <property type="entry name" value="FA58C"/>
</dbReference>
<dbReference type="Pfam" id="PF00754">
    <property type="entry name" value="F5_F8_type_C"/>
    <property type="match status" value="1"/>
</dbReference>
<evidence type="ECO:0000259" key="2">
    <source>
        <dbReference type="Pfam" id="PF00754"/>
    </source>
</evidence>
<dbReference type="PROSITE" id="PS51257">
    <property type="entry name" value="PROKAR_LIPOPROTEIN"/>
    <property type="match status" value="1"/>
</dbReference>
<reference evidence="3 4" key="1">
    <citation type="submission" date="2020-08" db="EMBL/GenBank/DDBJ databases">
        <title>Genomic Encyclopedia of Type Strains, Phase IV (KMG-IV): sequencing the most valuable type-strain genomes for metagenomic binning, comparative biology and taxonomic classification.</title>
        <authorList>
            <person name="Goeker M."/>
        </authorList>
    </citation>
    <scope>NUCLEOTIDE SEQUENCE [LARGE SCALE GENOMIC DNA]</scope>
    <source>
        <strain evidence="3 4">DSM 102983</strain>
    </source>
</reference>
<name>A0ABR6KQW9_9BACT</name>
<sequence length="654" mass="75738">MFKKDSKALFISFLLITVFISCHSIDKLDQALSLAEENRSELEKVLEYYKNDPNPLKLKAAIFLIENMPGHRSYIGDEIENYYKELESIINTDTTVDVKNEEIKKITRNYSKVSFQEEEDIKIVTADYLIRNIDQAFDLWGNGRLVKQVDFEQFCELILPYKCFEYQQLDAWRDTLSVRFDKKLKSKLGYDQSDNSSYFVASQINVDINASFSGTKEAETKKPVGLPFLNSSIYKVAYEDCFGSALLATMVMRSHGLPVTMDYIPQWGGKEGAHAWYTLLSDNGNYLPFSFGLSSNPGDLFFPYESIPKVYRITYTANERVVCYLNEATYKHPFFEVFEKDVTNEYVQTSNLSVQLVKTHLKDKYVYLAVFDNRSWNVVDLGVCKGGGGEFQNVGRNIIYLVLGYNGSTLVPVSYPFLVEKNGDLKYFIADTASRRNICLCRKYPKSVALVDIEYRMVGGEIQASNDKDFGQYQLLYKIKDFAYPDLIKLNPDQEYRYWRYLSEKNSYCNIAELQFFEKDKDSIASGKIIGTDKIYQNNPDMVREKAFDGDYLTFFHAEQPDSAWIGLDMGKAVTIDRVRCLPRSDDNAVHYGDVYELQYWDRTGWKSLGIKKAKDKYLCFDFVPDNVLLLLSNRTRGKQERIFTFENGRQIWW</sequence>
<evidence type="ECO:0000313" key="4">
    <source>
        <dbReference type="Proteomes" id="UP000533637"/>
    </source>
</evidence>
<keyword evidence="1" id="KW-0175">Coiled coil</keyword>
<dbReference type="Gene3D" id="2.60.120.260">
    <property type="entry name" value="Galactose-binding domain-like"/>
    <property type="match status" value="2"/>
</dbReference>